<keyword evidence="6" id="KW-1185">Reference proteome</keyword>
<evidence type="ECO:0000256" key="2">
    <source>
        <dbReference type="ARBA" id="ARBA00022679"/>
    </source>
</evidence>
<protein>
    <recommendedName>
        <fullName evidence="4">Glycosyl transferase 64 domain-containing protein</fullName>
    </recommendedName>
</protein>
<dbReference type="EMBL" id="CM035413">
    <property type="protein sequence ID" value="KAH7431546.1"/>
    <property type="molecule type" value="Genomic_DNA"/>
</dbReference>
<sequence length="326" mass="37444">MVTNMMRGAPYRWRYRYIPWLFGGRVRIMMGLCAVLAFIVLLAHISSIMGWHRHTHEGNNQERFTVLVNTWRRPDLLKKSVQHYSRCSNVDSIRVVWSESREPPSDHLLSALQASVKKASAKSSHVIELKIDMHQEDNLNTRFQPLNDLPTEAIFSVDDDVLVPCDTLKLAFTVWLSARDNMVGFVPRMHWSHGEESALQKYTYGGWWSVWWTGTYSMVLSKCALFHMKYLDIYTNHMPAQIRDYVTSKRNCEDIAMSFLVANITRAPPIWVKGKIFEIGSSGISSLSGHSKHRSACLNAFADIYGHMPLIPSNLKAVDARTAWIW</sequence>
<accession>A0A8T2UDB0</accession>
<dbReference type="Pfam" id="PF09258">
    <property type="entry name" value="Glyco_transf_64"/>
    <property type="match status" value="1"/>
</dbReference>
<comment type="caution">
    <text evidence="5">The sequence shown here is derived from an EMBL/GenBank/DDBJ whole genome shotgun (WGS) entry which is preliminary data.</text>
</comment>
<name>A0A8T2UDB0_CERRI</name>
<dbReference type="EMBL" id="CM035413">
    <property type="protein sequence ID" value="KAH7431545.1"/>
    <property type="molecule type" value="Genomic_DNA"/>
</dbReference>
<dbReference type="OrthoDB" id="5954868at2759"/>
<reference evidence="5" key="1">
    <citation type="submission" date="2021-08" db="EMBL/GenBank/DDBJ databases">
        <title>WGS assembly of Ceratopteris richardii.</title>
        <authorList>
            <person name="Marchant D.B."/>
            <person name="Chen G."/>
            <person name="Jenkins J."/>
            <person name="Shu S."/>
            <person name="Leebens-Mack J."/>
            <person name="Grimwood J."/>
            <person name="Schmutz J."/>
            <person name="Soltis P."/>
            <person name="Soltis D."/>
            <person name="Chen Z.-H."/>
        </authorList>
    </citation>
    <scope>NUCLEOTIDE SEQUENCE</scope>
    <source>
        <strain evidence="5">Whitten #5841</strain>
        <tissue evidence="5">Leaf</tissue>
    </source>
</reference>
<dbReference type="InterPro" id="IPR029044">
    <property type="entry name" value="Nucleotide-diphossugar_trans"/>
</dbReference>
<feature type="domain" description="Glycosyl transferase 64" evidence="4">
    <location>
        <begin position="64"/>
        <end position="317"/>
    </location>
</feature>
<dbReference type="OMA" id="CEDIGLN"/>
<evidence type="ECO:0000259" key="4">
    <source>
        <dbReference type="Pfam" id="PF09258"/>
    </source>
</evidence>
<evidence type="ECO:0000313" key="5">
    <source>
        <dbReference type="EMBL" id="KAH7431545.1"/>
    </source>
</evidence>
<organism evidence="5 6">
    <name type="scientific">Ceratopteris richardii</name>
    <name type="common">Triangle waterfern</name>
    <dbReference type="NCBI Taxonomy" id="49495"/>
    <lineage>
        <taxon>Eukaryota</taxon>
        <taxon>Viridiplantae</taxon>
        <taxon>Streptophyta</taxon>
        <taxon>Embryophyta</taxon>
        <taxon>Tracheophyta</taxon>
        <taxon>Polypodiopsida</taxon>
        <taxon>Polypodiidae</taxon>
        <taxon>Polypodiales</taxon>
        <taxon>Pteridineae</taxon>
        <taxon>Pteridaceae</taxon>
        <taxon>Parkerioideae</taxon>
        <taxon>Ceratopteris</taxon>
    </lineage>
</organism>
<dbReference type="InterPro" id="IPR053318">
    <property type="entry name" value="GT64"/>
</dbReference>
<keyword evidence="3" id="KW-1015">Disulfide bond</keyword>
<evidence type="ECO:0000256" key="3">
    <source>
        <dbReference type="ARBA" id="ARBA00023157"/>
    </source>
</evidence>
<proteinExistence type="inferred from homology"/>
<dbReference type="AlphaFoldDB" id="A0A8T2UDB0"/>
<gene>
    <name evidence="5" type="ORF">KP509_08G054700</name>
</gene>
<evidence type="ECO:0000313" key="6">
    <source>
        <dbReference type="Proteomes" id="UP000825935"/>
    </source>
</evidence>
<keyword evidence="2" id="KW-0808">Transferase</keyword>
<comment type="similarity">
    <text evidence="1">Belongs to the glycosyltransferase 64 family.</text>
</comment>
<dbReference type="PANTHER" id="PTHR48410:SF1">
    <property type="entry name" value="GLYCOSYLINOSITOL PHOSPHORYLCERAMIDE MANNOSYL TRANSFERASE 1"/>
    <property type="match status" value="1"/>
</dbReference>
<dbReference type="Proteomes" id="UP000825935">
    <property type="component" value="Chromosome 8"/>
</dbReference>
<dbReference type="GO" id="GO:0016020">
    <property type="term" value="C:membrane"/>
    <property type="evidence" value="ECO:0007669"/>
    <property type="project" value="InterPro"/>
</dbReference>
<dbReference type="GO" id="GO:0016757">
    <property type="term" value="F:glycosyltransferase activity"/>
    <property type="evidence" value="ECO:0007669"/>
    <property type="project" value="InterPro"/>
</dbReference>
<dbReference type="InterPro" id="IPR015338">
    <property type="entry name" value="GT64_dom"/>
</dbReference>
<dbReference type="SUPFAM" id="SSF53448">
    <property type="entry name" value="Nucleotide-diphospho-sugar transferases"/>
    <property type="match status" value="1"/>
</dbReference>
<dbReference type="Gene3D" id="3.90.550.10">
    <property type="entry name" value="Spore Coat Polysaccharide Biosynthesis Protein SpsA, Chain A"/>
    <property type="match status" value="1"/>
</dbReference>
<dbReference type="PANTHER" id="PTHR48410">
    <property type="entry name" value="GLYCOSYLINOSITOL PHOSPHORYLCERAMIDE MANNOSYL TRANSFERASE 1"/>
    <property type="match status" value="1"/>
</dbReference>
<evidence type="ECO:0000256" key="1">
    <source>
        <dbReference type="ARBA" id="ARBA00008700"/>
    </source>
</evidence>
<dbReference type="EMBL" id="CM035413">
    <property type="protein sequence ID" value="KAH7431547.1"/>
    <property type="molecule type" value="Genomic_DNA"/>
</dbReference>